<keyword evidence="1" id="KW-1133">Transmembrane helix</keyword>
<feature type="transmembrane region" description="Helical" evidence="1">
    <location>
        <begin position="256"/>
        <end position="272"/>
    </location>
</feature>
<keyword evidence="1" id="KW-0812">Transmembrane</keyword>
<dbReference type="RefSeq" id="WP_154671802.1">
    <property type="nucleotide sequence ID" value="NZ_CP017561.2"/>
</dbReference>
<name>A0A1I9YH55_9BURK</name>
<feature type="transmembrane region" description="Helical" evidence="1">
    <location>
        <begin position="279"/>
        <end position="296"/>
    </location>
</feature>
<dbReference type="OrthoDB" id="5955549at2"/>
<keyword evidence="1" id="KW-0472">Membrane</keyword>
<evidence type="ECO:0000313" key="3">
    <source>
        <dbReference type="Proteomes" id="UP000179860"/>
    </source>
</evidence>
<organism evidence="2 3">
    <name type="scientific">Paraburkholderia sprentiae WSM5005</name>
    <dbReference type="NCBI Taxonomy" id="754502"/>
    <lineage>
        <taxon>Bacteria</taxon>
        <taxon>Pseudomonadati</taxon>
        <taxon>Pseudomonadota</taxon>
        <taxon>Betaproteobacteria</taxon>
        <taxon>Burkholderiales</taxon>
        <taxon>Burkholderiaceae</taxon>
        <taxon>Paraburkholderia</taxon>
    </lineage>
</organism>
<dbReference type="STRING" id="754502.BJG93_09735"/>
<feature type="transmembrane region" description="Helical" evidence="1">
    <location>
        <begin position="169"/>
        <end position="190"/>
    </location>
</feature>
<protein>
    <recommendedName>
        <fullName evidence="4">DUF2029 domain-containing protein</fullName>
    </recommendedName>
</protein>
<keyword evidence="3" id="KW-1185">Reference proteome</keyword>
<evidence type="ECO:0008006" key="4">
    <source>
        <dbReference type="Google" id="ProtNLM"/>
    </source>
</evidence>
<feature type="transmembrane region" description="Helical" evidence="1">
    <location>
        <begin position="316"/>
        <end position="335"/>
    </location>
</feature>
<accession>A0A1I9YH55</accession>
<dbReference type="AlphaFoldDB" id="A0A1I9YH55"/>
<evidence type="ECO:0000256" key="1">
    <source>
        <dbReference type="SAM" id="Phobius"/>
    </source>
</evidence>
<dbReference type="Proteomes" id="UP000179860">
    <property type="component" value="Chromosome 1"/>
</dbReference>
<sequence>MRREKDCLFPLLVFLCAFLLMWYRAPGRIERGFLWAEDAVIFIAQARELGIGSFIRTYAGYWHFVPRLVAWLQMKSTPIEKAPYFFAWSCALITAGSSAYMACAFRHFSRPVAALLALAPLLVPQTGEVLLNITNIQWILFPTLIVLLWENLFDPPESWYGVRSLAVAAIALTGPFGIIAFGPAVLAAIYACRRGPLSRRQIGFLVAYVAGVAGQVYAIATNGSPTLDFGASPSVWNYGARMIRDLFCDLLPSPDGAPLVGGLILAVALVFVTARSRAVWACLLLAPMALIIWLLGSARTNPEGMDMAWYGFGARYVYPALLFSFWAALLSAATTTSKLSRILAGALVMVILLASATRFSVSEWPMWEVTRESAGYTLKVAPNWTAQIPDTR</sequence>
<feature type="transmembrane region" description="Helical" evidence="1">
    <location>
        <begin position="202"/>
        <end position="220"/>
    </location>
</feature>
<feature type="transmembrane region" description="Helical" evidence="1">
    <location>
        <begin position="342"/>
        <end position="361"/>
    </location>
</feature>
<dbReference type="EMBL" id="CP017561">
    <property type="protein sequence ID" value="APA85638.2"/>
    <property type="molecule type" value="Genomic_DNA"/>
</dbReference>
<dbReference type="KEGG" id="pspw:BJG93_09735"/>
<feature type="transmembrane region" description="Helical" evidence="1">
    <location>
        <begin position="7"/>
        <end position="25"/>
    </location>
</feature>
<feature type="transmembrane region" description="Helical" evidence="1">
    <location>
        <begin position="129"/>
        <end position="149"/>
    </location>
</feature>
<proteinExistence type="predicted"/>
<gene>
    <name evidence="2" type="ORF">BJG93_09735</name>
</gene>
<reference evidence="2" key="1">
    <citation type="submission" date="2016-09" db="EMBL/GenBank/DDBJ databases">
        <title>The Complete Genome of Burkholderia sprentiae wsm5005.</title>
        <authorList>
            <person name="De Meyer S."/>
            <person name="Wang P."/>
            <person name="Terpolilli J."/>
        </authorList>
    </citation>
    <scope>NUCLEOTIDE SEQUENCE [LARGE SCALE GENOMIC DNA]</scope>
    <source>
        <strain evidence="2">WSM5005</strain>
    </source>
</reference>
<feature type="transmembrane region" description="Helical" evidence="1">
    <location>
        <begin position="85"/>
        <end position="108"/>
    </location>
</feature>
<reference evidence="2" key="2">
    <citation type="submission" date="2021-06" db="EMBL/GenBank/DDBJ databases">
        <authorList>
            <person name="Rogers T.H."/>
            <person name="Ramsay J.P."/>
            <person name="Wang P."/>
            <person name="Terpolilli J."/>
        </authorList>
    </citation>
    <scope>NUCLEOTIDE SEQUENCE</scope>
    <source>
        <strain evidence="2">WSM5005</strain>
    </source>
</reference>
<evidence type="ECO:0000313" key="2">
    <source>
        <dbReference type="EMBL" id="APA85638.2"/>
    </source>
</evidence>